<sequence length="151" mass="15690">MTLRRWIALAVLLVGLTVMAWAAAWAPQQPEFLQNGGACELAPCGELTDPPRWHAAWLLWAPGALLAVAGAVGGARPMRPLGRKAGVAIAVASPFYLIALLGVAVAVSLFTSAHGAATVGVAGAAVPFAYYVTSHLLDLPRGRRTEVSAVR</sequence>
<dbReference type="EMBL" id="JAROAV010000022">
    <property type="protein sequence ID" value="MDF8263830.1"/>
    <property type="molecule type" value="Genomic_DNA"/>
</dbReference>
<evidence type="ECO:0008006" key="5">
    <source>
        <dbReference type="Google" id="ProtNLM"/>
    </source>
</evidence>
<gene>
    <name evidence="3" type="ORF">P4R38_06205</name>
</gene>
<evidence type="ECO:0000313" key="4">
    <source>
        <dbReference type="Proteomes" id="UP001528912"/>
    </source>
</evidence>
<proteinExistence type="predicted"/>
<feature type="chain" id="PRO_5046193487" description="Vitamin K epoxide reductase domain-containing protein" evidence="2">
    <location>
        <begin position="23"/>
        <end position="151"/>
    </location>
</feature>
<keyword evidence="1" id="KW-0472">Membrane</keyword>
<comment type="caution">
    <text evidence="3">The sequence shown here is derived from an EMBL/GenBank/DDBJ whole genome shotgun (WGS) entry which is preliminary data.</text>
</comment>
<evidence type="ECO:0000256" key="1">
    <source>
        <dbReference type="SAM" id="Phobius"/>
    </source>
</evidence>
<dbReference type="Proteomes" id="UP001528912">
    <property type="component" value="Unassembled WGS sequence"/>
</dbReference>
<protein>
    <recommendedName>
        <fullName evidence="5">Vitamin K epoxide reductase domain-containing protein</fullName>
    </recommendedName>
</protein>
<keyword evidence="2" id="KW-0732">Signal</keyword>
<name>A0ABT6C500_9MICO</name>
<organism evidence="3 4">
    <name type="scientific">Luteipulveratus flavus</name>
    <dbReference type="NCBI Taxonomy" id="3031728"/>
    <lineage>
        <taxon>Bacteria</taxon>
        <taxon>Bacillati</taxon>
        <taxon>Actinomycetota</taxon>
        <taxon>Actinomycetes</taxon>
        <taxon>Micrococcales</taxon>
        <taxon>Dermacoccaceae</taxon>
        <taxon>Luteipulveratus</taxon>
    </lineage>
</organism>
<feature type="transmembrane region" description="Helical" evidence="1">
    <location>
        <begin position="55"/>
        <end position="75"/>
    </location>
</feature>
<feature type="transmembrane region" description="Helical" evidence="1">
    <location>
        <begin position="116"/>
        <end position="133"/>
    </location>
</feature>
<evidence type="ECO:0000313" key="3">
    <source>
        <dbReference type="EMBL" id="MDF8263830.1"/>
    </source>
</evidence>
<feature type="transmembrane region" description="Helical" evidence="1">
    <location>
        <begin position="87"/>
        <end position="110"/>
    </location>
</feature>
<keyword evidence="1" id="KW-0812">Transmembrane</keyword>
<reference evidence="3 4" key="1">
    <citation type="submission" date="2023-03" db="EMBL/GenBank/DDBJ databases">
        <title>YIM 133296 draft genome.</title>
        <authorList>
            <person name="Xiong L."/>
        </authorList>
    </citation>
    <scope>NUCLEOTIDE SEQUENCE [LARGE SCALE GENOMIC DNA]</scope>
    <source>
        <strain evidence="3 4">YIM 133296</strain>
    </source>
</reference>
<accession>A0ABT6C500</accession>
<dbReference type="RefSeq" id="WP_277191477.1">
    <property type="nucleotide sequence ID" value="NZ_JAROAV010000022.1"/>
</dbReference>
<feature type="signal peptide" evidence="2">
    <location>
        <begin position="1"/>
        <end position="22"/>
    </location>
</feature>
<evidence type="ECO:0000256" key="2">
    <source>
        <dbReference type="SAM" id="SignalP"/>
    </source>
</evidence>
<keyword evidence="1" id="KW-1133">Transmembrane helix</keyword>
<keyword evidence="4" id="KW-1185">Reference proteome</keyword>